<keyword evidence="1" id="KW-0472">Membrane</keyword>
<evidence type="ECO:0000313" key="2">
    <source>
        <dbReference type="EMBL" id="TFL03073.1"/>
    </source>
</evidence>
<sequence length="139" mass="15615">MPSTVVAYNTLCILTNSFLFSFSLHISRNALELSLDHHPLSAMFCHAFPTGRTPCTNRIGTQPAFLLSPLIFPIGYLYITPSPCPISPHCSVDRCVGDVRSIHTFRILLYCTCIYPIILRPPKIERSVFPNRFFVAPVC</sequence>
<feature type="transmembrane region" description="Helical" evidence="1">
    <location>
        <begin position="6"/>
        <end position="26"/>
    </location>
</feature>
<dbReference type="EMBL" id="ML178821">
    <property type="protein sequence ID" value="TFL03073.1"/>
    <property type="molecule type" value="Genomic_DNA"/>
</dbReference>
<protein>
    <submittedName>
        <fullName evidence="2">Uncharacterized protein</fullName>
    </submittedName>
</protein>
<name>A0A5C3QMC0_9AGAR</name>
<organism evidence="2 3">
    <name type="scientific">Pterulicium gracile</name>
    <dbReference type="NCBI Taxonomy" id="1884261"/>
    <lineage>
        <taxon>Eukaryota</taxon>
        <taxon>Fungi</taxon>
        <taxon>Dikarya</taxon>
        <taxon>Basidiomycota</taxon>
        <taxon>Agaricomycotina</taxon>
        <taxon>Agaricomycetes</taxon>
        <taxon>Agaricomycetidae</taxon>
        <taxon>Agaricales</taxon>
        <taxon>Pleurotineae</taxon>
        <taxon>Pterulaceae</taxon>
        <taxon>Pterulicium</taxon>
    </lineage>
</organism>
<proteinExistence type="predicted"/>
<keyword evidence="1" id="KW-0812">Transmembrane</keyword>
<reference evidence="2 3" key="1">
    <citation type="journal article" date="2019" name="Nat. Ecol. Evol.">
        <title>Megaphylogeny resolves global patterns of mushroom evolution.</title>
        <authorList>
            <person name="Varga T."/>
            <person name="Krizsan K."/>
            <person name="Foldi C."/>
            <person name="Dima B."/>
            <person name="Sanchez-Garcia M."/>
            <person name="Sanchez-Ramirez S."/>
            <person name="Szollosi G.J."/>
            <person name="Szarkandi J.G."/>
            <person name="Papp V."/>
            <person name="Albert L."/>
            <person name="Andreopoulos W."/>
            <person name="Angelini C."/>
            <person name="Antonin V."/>
            <person name="Barry K.W."/>
            <person name="Bougher N.L."/>
            <person name="Buchanan P."/>
            <person name="Buyck B."/>
            <person name="Bense V."/>
            <person name="Catcheside P."/>
            <person name="Chovatia M."/>
            <person name="Cooper J."/>
            <person name="Damon W."/>
            <person name="Desjardin D."/>
            <person name="Finy P."/>
            <person name="Geml J."/>
            <person name="Haridas S."/>
            <person name="Hughes K."/>
            <person name="Justo A."/>
            <person name="Karasinski D."/>
            <person name="Kautmanova I."/>
            <person name="Kiss B."/>
            <person name="Kocsube S."/>
            <person name="Kotiranta H."/>
            <person name="LaButti K.M."/>
            <person name="Lechner B.E."/>
            <person name="Liimatainen K."/>
            <person name="Lipzen A."/>
            <person name="Lukacs Z."/>
            <person name="Mihaltcheva S."/>
            <person name="Morgado L.N."/>
            <person name="Niskanen T."/>
            <person name="Noordeloos M.E."/>
            <person name="Ohm R.A."/>
            <person name="Ortiz-Santana B."/>
            <person name="Ovrebo C."/>
            <person name="Racz N."/>
            <person name="Riley R."/>
            <person name="Savchenko A."/>
            <person name="Shiryaev A."/>
            <person name="Soop K."/>
            <person name="Spirin V."/>
            <person name="Szebenyi C."/>
            <person name="Tomsovsky M."/>
            <person name="Tulloss R.E."/>
            <person name="Uehling J."/>
            <person name="Grigoriev I.V."/>
            <person name="Vagvolgyi C."/>
            <person name="Papp T."/>
            <person name="Martin F.M."/>
            <person name="Miettinen O."/>
            <person name="Hibbett D.S."/>
            <person name="Nagy L.G."/>
        </authorList>
    </citation>
    <scope>NUCLEOTIDE SEQUENCE [LARGE SCALE GENOMIC DNA]</scope>
    <source>
        <strain evidence="2 3">CBS 309.79</strain>
    </source>
</reference>
<dbReference type="AlphaFoldDB" id="A0A5C3QMC0"/>
<evidence type="ECO:0000256" key="1">
    <source>
        <dbReference type="SAM" id="Phobius"/>
    </source>
</evidence>
<accession>A0A5C3QMC0</accession>
<evidence type="ECO:0000313" key="3">
    <source>
        <dbReference type="Proteomes" id="UP000305067"/>
    </source>
</evidence>
<keyword evidence="1" id="KW-1133">Transmembrane helix</keyword>
<dbReference type="Proteomes" id="UP000305067">
    <property type="component" value="Unassembled WGS sequence"/>
</dbReference>
<keyword evidence="3" id="KW-1185">Reference proteome</keyword>
<gene>
    <name evidence="2" type="ORF">BDV98DRAFT_565367</name>
</gene>